<organism evidence="4 5">
    <name type="scientific">Clostridium aciditolerans</name>
    <dbReference type="NCBI Taxonomy" id="339861"/>
    <lineage>
        <taxon>Bacteria</taxon>
        <taxon>Bacillati</taxon>
        <taxon>Bacillota</taxon>
        <taxon>Clostridia</taxon>
        <taxon>Eubacteriales</taxon>
        <taxon>Clostridiaceae</taxon>
        <taxon>Clostridium</taxon>
    </lineage>
</organism>
<sequence>MGKFSFIETEIQGVYIIENDVFGDNRGYFMETYNEREFKAAGLDMKFVQDNQSKSKKGVLRGLHFQKNYPQGKLVRVIKGEVFDVAVDLRKNCSTYGKWIGVILSEENKKQLYIPEGFAHGFLVLSEEAEFCYKCTEFYQPQDEGGLAWNDPDIEIEWPFEKIKGTDIILSDKDKKWPTIKNYNQ</sequence>
<dbReference type="PANTHER" id="PTHR21047:SF2">
    <property type="entry name" value="THYMIDINE DIPHOSPHO-4-KETO-RHAMNOSE 3,5-EPIMERASE"/>
    <property type="match status" value="1"/>
</dbReference>
<name>A0A934HXR4_9CLOT</name>
<dbReference type="SUPFAM" id="SSF51182">
    <property type="entry name" value="RmlC-like cupins"/>
    <property type="match status" value="1"/>
</dbReference>
<dbReference type="GO" id="GO:0019305">
    <property type="term" value="P:dTDP-rhamnose biosynthetic process"/>
    <property type="evidence" value="ECO:0007669"/>
    <property type="project" value="UniProtKB-UniRule"/>
</dbReference>
<feature type="site" description="Participates in a stacking interaction with the thymidine ring of dTDP-4-oxo-6-deoxyglucose" evidence="2">
    <location>
        <position position="139"/>
    </location>
</feature>
<dbReference type="Pfam" id="PF00908">
    <property type="entry name" value="dTDP_sugar_isom"/>
    <property type="match status" value="1"/>
</dbReference>
<dbReference type="AlphaFoldDB" id="A0A934HXR4"/>
<dbReference type="InterPro" id="IPR000888">
    <property type="entry name" value="RmlC-like"/>
</dbReference>
<gene>
    <name evidence="4" type="primary">rfbC</name>
    <name evidence="4" type="ORF">I6U51_08280</name>
</gene>
<evidence type="ECO:0000256" key="3">
    <source>
        <dbReference type="RuleBase" id="RU364069"/>
    </source>
</evidence>
<dbReference type="Gene3D" id="2.60.120.10">
    <property type="entry name" value="Jelly Rolls"/>
    <property type="match status" value="1"/>
</dbReference>
<dbReference type="NCBIfam" id="TIGR01221">
    <property type="entry name" value="rmlC"/>
    <property type="match status" value="1"/>
</dbReference>
<reference evidence="4" key="1">
    <citation type="submission" date="2020-12" db="EMBL/GenBank/DDBJ databases">
        <title>Clostridium thailandense sp. nov., a novel acetogenic bacterium isolated from peat land soil in Thailand.</title>
        <authorList>
            <person name="Chaikitkaew S."/>
            <person name="Birkeland N.K."/>
        </authorList>
    </citation>
    <scope>NUCLEOTIDE SEQUENCE</scope>
    <source>
        <strain evidence="4">DSM 17425</strain>
    </source>
</reference>
<evidence type="ECO:0000256" key="1">
    <source>
        <dbReference type="PIRSR" id="PIRSR600888-1"/>
    </source>
</evidence>
<dbReference type="GO" id="GO:0000271">
    <property type="term" value="P:polysaccharide biosynthetic process"/>
    <property type="evidence" value="ECO:0007669"/>
    <property type="project" value="TreeGrafter"/>
</dbReference>
<proteinExistence type="inferred from homology"/>
<dbReference type="PANTHER" id="PTHR21047">
    <property type="entry name" value="DTDP-6-DEOXY-D-GLUCOSE-3,5 EPIMERASE"/>
    <property type="match status" value="1"/>
</dbReference>
<dbReference type="Proteomes" id="UP000622687">
    <property type="component" value="Unassembled WGS sequence"/>
</dbReference>
<evidence type="ECO:0000313" key="5">
    <source>
        <dbReference type="Proteomes" id="UP000622687"/>
    </source>
</evidence>
<feature type="active site" description="Proton acceptor" evidence="1">
    <location>
        <position position="64"/>
    </location>
</feature>
<keyword evidence="3 4" id="KW-0413">Isomerase</keyword>
<comment type="caution">
    <text evidence="4">The sequence shown here is derived from an EMBL/GenBank/DDBJ whole genome shotgun (WGS) entry which is preliminary data.</text>
</comment>
<comment type="pathway">
    <text evidence="3">Carbohydrate biosynthesis; dTDP-L-rhamnose biosynthesis.</text>
</comment>
<dbReference type="RefSeq" id="WP_211142212.1">
    <property type="nucleotide sequence ID" value="NZ_JAEEGB010000008.1"/>
</dbReference>
<feature type="active site" description="Proton donor" evidence="1">
    <location>
        <position position="133"/>
    </location>
</feature>
<comment type="function">
    <text evidence="3">Catalyzes the epimerization of the C3' and C5'positions of dTDP-6-deoxy-D-xylo-4-hexulose, forming dTDP-6-deoxy-L-lyxo-4-hexulose.</text>
</comment>
<dbReference type="GO" id="GO:0005829">
    <property type="term" value="C:cytosol"/>
    <property type="evidence" value="ECO:0007669"/>
    <property type="project" value="TreeGrafter"/>
</dbReference>
<dbReference type="EC" id="5.1.3.13" evidence="3"/>
<dbReference type="CDD" id="cd00438">
    <property type="entry name" value="cupin_RmlC"/>
    <property type="match status" value="1"/>
</dbReference>
<dbReference type="EMBL" id="JAEEGB010000008">
    <property type="protein sequence ID" value="MBI6872708.1"/>
    <property type="molecule type" value="Genomic_DNA"/>
</dbReference>
<comment type="catalytic activity">
    <reaction evidence="3">
        <text>dTDP-4-dehydro-6-deoxy-alpha-D-glucose = dTDP-4-dehydro-beta-L-rhamnose</text>
        <dbReference type="Rhea" id="RHEA:16969"/>
        <dbReference type="ChEBI" id="CHEBI:57649"/>
        <dbReference type="ChEBI" id="CHEBI:62830"/>
        <dbReference type="EC" id="5.1.3.13"/>
    </reaction>
</comment>
<accession>A0A934HXR4</accession>
<dbReference type="InterPro" id="IPR014710">
    <property type="entry name" value="RmlC-like_jellyroll"/>
</dbReference>
<comment type="similarity">
    <text evidence="3">Belongs to the dTDP-4-dehydrorhamnose 3,5-epimerase family.</text>
</comment>
<keyword evidence="5" id="KW-1185">Reference proteome</keyword>
<dbReference type="GO" id="GO:0008830">
    <property type="term" value="F:dTDP-4-dehydrorhamnose 3,5-epimerase activity"/>
    <property type="evidence" value="ECO:0007669"/>
    <property type="project" value="UniProtKB-UniRule"/>
</dbReference>
<protein>
    <recommendedName>
        <fullName evidence="3">dTDP-4-dehydrorhamnose 3,5-epimerase</fullName>
        <ecNumber evidence="3">5.1.3.13</ecNumber>
    </recommendedName>
    <alternativeName>
        <fullName evidence="3">Thymidine diphospho-4-keto-rhamnose 3,5-epimerase</fullName>
    </alternativeName>
</protein>
<dbReference type="InterPro" id="IPR011051">
    <property type="entry name" value="RmlC_Cupin_sf"/>
</dbReference>
<evidence type="ECO:0000313" key="4">
    <source>
        <dbReference type="EMBL" id="MBI6872708.1"/>
    </source>
</evidence>
<evidence type="ECO:0000256" key="2">
    <source>
        <dbReference type="PIRSR" id="PIRSR600888-3"/>
    </source>
</evidence>
<comment type="subunit">
    <text evidence="3">Homodimer.</text>
</comment>